<feature type="domain" description="FecR protein" evidence="1">
    <location>
        <begin position="120"/>
        <end position="212"/>
    </location>
</feature>
<evidence type="ECO:0000313" key="3">
    <source>
        <dbReference type="EMBL" id="KDE40063.1"/>
    </source>
</evidence>
<dbReference type="Gene3D" id="3.55.50.30">
    <property type="match status" value="1"/>
</dbReference>
<dbReference type="PANTHER" id="PTHR30273">
    <property type="entry name" value="PERIPLASMIC SIGNAL SENSOR AND SIGMA FACTOR ACTIVATOR FECR-RELATED"/>
    <property type="match status" value="1"/>
</dbReference>
<dbReference type="AlphaFoldDB" id="A0A063Y176"/>
<sequence>MISQDPDEQSIREAAAEWAIYLSGSEPDAARQKALQQWLRSDPRHAEALAFAQRTWEALGTLPNEHRTKHPIPLPTKQLAPATRHSVRPRRWAIAACLLLLLGGLGLNQGEHLMLPLLADHRTSSGEVRHLTLPDGSEVTLDSGSAIRLDYSDQQRQVKLLAGTAIFQVASQPDRPFVVMTAGGTAQALGTRFVVQREDGARAWVGVLEHAVQVSIDGQHQRLHEGESVQYGPAGITPMPLNLQHATSWQRGVLVFDRVPLAQVIEQLNRYRPGHILLASDKLGRREVSGVFQLDALDDALSTLTHEMQLQHTQWLALSLIY</sequence>
<organism evidence="3 4">
    <name type="scientific">Nitrincola lacisaponensis</name>
    <dbReference type="NCBI Taxonomy" id="267850"/>
    <lineage>
        <taxon>Bacteria</taxon>
        <taxon>Pseudomonadati</taxon>
        <taxon>Pseudomonadota</taxon>
        <taxon>Gammaproteobacteria</taxon>
        <taxon>Oceanospirillales</taxon>
        <taxon>Oceanospirillaceae</taxon>
        <taxon>Nitrincola</taxon>
    </lineage>
</organism>
<accession>A0A063Y176</accession>
<evidence type="ECO:0000259" key="2">
    <source>
        <dbReference type="Pfam" id="PF16220"/>
    </source>
</evidence>
<evidence type="ECO:0000313" key="4">
    <source>
        <dbReference type="Proteomes" id="UP000027318"/>
    </source>
</evidence>
<dbReference type="RefSeq" id="WP_036545701.1">
    <property type="nucleotide sequence ID" value="NZ_JMSZ01000017.1"/>
</dbReference>
<dbReference type="Pfam" id="PF04773">
    <property type="entry name" value="FecR"/>
    <property type="match status" value="1"/>
</dbReference>
<dbReference type="OrthoDB" id="7032198at2"/>
<gene>
    <name evidence="3" type="ORF">ADINL_1440</name>
</gene>
<dbReference type="InterPro" id="IPR032623">
    <property type="entry name" value="FecR_N"/>
</dbReference>
<dbReference type="PATRIC" id="fig|267850.7.peg.1419"/>
<evidence type="ECO:0000259" key="1">
    <source>
        <dbReference type="Pfam" id="PF04773"/>
    </source>
</evidence>
<dbReference type="Gene3D" id="2.60.120.1440">
    <property type="match status" value="1"/>
</dbReference>
<dbReference type="STRING" id="267850.ADINL_1440"/>
<dbReference type="Pfam" id="PF16220">
    <property type="entry name" value="DUF4880"/>
    <property type="match status" value="1"/>
</dbReference>
<dbReference type="EMBL" id="JMSZ01000017">
    <property type="protein sequence ID" value="KDE40063.1"/>
    <property type="molecule type" value="Genomic_DNA"/>
</dbReference>
<protein>
    <submittedName>
        <fullName evidence="3">Iron siderophore sensor protein</fullName>
    </submittedName>
</protein>
<feature type="domain" description="FecR N-terminal" evidence="2">
    <location>
        <begin position="13"/>
        <end position="54"/>
    </location>
</feature>
<name>A0A063Y176_9GAMM</name>
<dbReference type="GO" id="GO:0016989">
    <property type="term" value="F:sigma factor antagonist activity"/>
    <property type="evidence" value="ECO:0007669"/>
    <property type="project" value="TreeGrafter"/>
</dbReference>
<dbReference type="InterPro" id="IPR012373">
    <property type="entry name" value="Ferrdict_sens_TM"/>
</dbReference>
<dbReference type="PIRSF" id="PIRSF018266">
    <property type="entry name" value="FecR"/>
    <property type="match status" value="1"/>
</dbReference>
<proteinExistence type="predicted"/>
<dbReference type="Proteomes" id="UP000027318">
    <property type="component" value="Unassembled WGS sequence"/>
</dbReference>
<reference evidence="3 4" key="1">
    <citation type="journal article" date="2005" name="Int. J. Syst. Evol. Microbiol.">
        <title>Nitrincola lacisaponensis gen. nov., sp. nov., a novel alkaliphilic bacterium isolated from an alkaline, saline lake.</title>
        <authorList>
            <person name="Dimitriu P.A."/>
            <person name="Shukla S.K."/>
            <person name="Conradt J."/>
            <person name="Marquez M.C."/>
            <person name="Ventosa A."/>
            <person name="Maglia A."/>
            <person name="Peyton B.M."/>
            <person name="Pinkart H.C."/>
            <person name="Mormile M.R."/>
        </authorList>
    </citation>
    <scope>NUCLEOTIDE SEQUENCE [LARGE SCALE GENOMIC DNA]</scope>
    <source>
        <strain evidence="3 4">4CA</strain>
    </source>
</reference>
<dbReference type="PANTHER" id="PTHR30273:SF2">
    <property type="entry name" value="PROTEIN FECR"/>
    <property type="match status" value="1"/>
</dbReference>
<keyword evidence="4" id="KW-1185">Reference proteome</keyword>
<dbReference type="InterPro" id="IPR006860">
    <property type="entry name" value="FecR"/>
</dbReference>
<comment type="caution">
    <text evidence="3">The sequence shown here is derived from an EMBL/GenBank/DDBJ whole genome shotgun (WGS) entry which is preliminary data.</text>
</comment>